<feature type="compositionally biased region" description="Polar residues" evidence="1">
    <location>
        <begin position="22"/>
        <end position="43"/>
    </location>
</feature>
<reference evidence="2" key="1">
    <citation type="submission" date="2014-09" db="EMBL/GenBank/DDBJ databases">
        <authorList>
            <person name="Magalhaes I.L.F."/>
            <person name="Oliveira U."/>
            <person name="Santos F.R."/>
            <person name="Vidigal T.H.D.A."/>
            <person name="Brescovit A.D."/>
            <person name="Santos A.J."/>
        </authorList>
    </citation>
    <scope>NUCLEOTIDE SEQUENCE</scope>
    <source>
        <tissue evidence="2">Shoot tissue taken approximately 20 cm above the soil surface</tissue>
    </source>
</reference>
<organism evidence="2">
    <name type="scientific">Arundo donax</name>
    <name type="common">Giant reed</name>
    <name type="synonym">Donax arundinaceus</name>
    <dbReference type="NCBI Taxonomy" id="35708"/>
    <lineage>
        <taxon>Eukaryota</taxon>
        <taxon>Viridiplantae</taxon>
        <taxon>Streptophyta</taxon>
        <taxon>Embryophyta</taxon>
        <taxon>Tracheophyta</taxon>
        <taxon>Spermatophyta</taxon>
        <taxon>Magnoliopsida</taxon>
        <taxon>Liliopsida</taxon>
        <taxon>Poales</taxon>
        <taxon>Poaceae</taxon>
        <taxon>PACMAD clade</taxon>
        <taxon>Arundinoideae</taxon>
        <taxon>Arundineae</taxon>
        <taxon>Arundo</taxon>
    </lineage>
</organism>
<dbReference type="EMBL" id="GBRH01257247">
    <property type="protein sequence ID" value="JAD40648.1"/>
    <property type="molecule type" value="Transcribed_RNA"/>
</dbReference>
<evidence type="ECO:0000313" key="2">
    <source>
        <dbReference type="EMBL" id="JAD40648.1"/>
    </source>
</evidence>
<name>A0A0A8ZSL3_ARUDO</name>
<protein>
    <submittedName>
        <fullName evidence="2">Uncharacterized protein</fullName>
    </submittedName>
</protein>
<dbReference type="AlphaFoldDB" id="A0A0A8ZSL3"/>
<accession>A0A0A8ZSL3</accession>
<feature type="region of interest" description="Disordered" evidence="1">
    <location>
        <begin position="1"/>
        <end position="49"/>
    </location>
</feature>
<reference evidence="2" key="2">
    <citation type="journal article" date="2015" name="Data Brief">
        <title>Shoot transcriptome of the giant reed, Arundo donax.</title>
        <authorList>
            <person name="Barrero R.A."/>
            <person name="Guerrero F.D."/>
            <person name="Moolhuijzen P."/>
            <person name="Goolsby J.A."/>
            <person name="Tidwell J."/>
            <person name="Bellgard S.E."/>
            <person name="Bellgard M.I."/>
        </authorList>
    </citation>
    <scope>NUCLEOTIDE SEQUENCE</scope>
    <source>
        <tissue evidence="2">Shoot tissue taken approximately 20 cm above the soil surface</tissue>
    </source>
</reference>
<proteinExistence type="predicted"/>
<sequence length="49" mass="4858">MRSRLHAMTSAGVTAPAAPSLRLTNAQGVSPQNSSGRATTAASFTAGCP</sequence>
<evidence type="ECO:0000256" key="1">
    <source>
        <dbReference type="SAM" id="MobiDB-lite"/>
    </source>
</evidence>